<feature type="transmembrane region" description="Helical" evidence="10">
    <location>
        <begin position="281"/>
        <end position="300"/>
    </location>
</feature>
<keyword evidence="6 10" id="KW-0472">Membrane</keyword>
<feature type="region of interest" description="Disordered" evidence="9">
    <location>
        <begin position="950"/>
        <end position="983"/>
    </location>
</feature>
<comment type="subcellular location">
    <subcellularLocation>
        <location evidence="1">Membrane</location>
        <topology evidence="1">Multi-pass membrane protein</topology>
    </subcellularLocation>
</comment>
<evidence type="ECO:0000256" key="7">
    <source>
        <dbReference type="ARBA" id="ARBA00023303"/>
    </source>
</evidence>
<evidence type="ECO:0000256" key="4">
    <source>
        <dbReference type="ARBA" id="ARBA00022989"/>
    </source>
</evidence>
<dbReference type="GO" id="GO:0022841">
    <property type="term" value="F:potassium ion leak channel activity"/>
    <property type="evidence" value="ECO:0007669"/>
    <property type="project" value="TreeGrafter"/>
</dbReference>
<keyword evidence="4 10" id="KW-1133">Transmembrane helix</keyword>
<feature type="compositionally biased region" description="Low complexity" evidence="9">
    <location>
        <begin position="1333"/>
        <end position="1353"/>
    </location>
</feature>
<keyword evidence="2 8" id="KW-0813">Transport</keyword>
<evidence type="ECO:0000259" key="11">
    <source>
        <dbReference type="Pfam" id="PF07885"/>
    </source>
</evidence>
<evidence type="ECO:0000256" key="1">
    <source>
        <dbReference type="ARBA" id="ARBA00004141"/>
    </source>
</evidence>
<feature type="region of interest" description="Disordered" evidence="9">
    <location>
        <begin position="1325"/>
        <end position="1356"/>
    </location>
</feature>
<dbReference type="PRINTS" id="PR01333">
    <property type="entry name" value="2POREKCHANEL"/>
</dbReference>
<dbReference type="PANTHER" id="PTHR11003">
    <property type="entry name" value="POTASSIUM CHANNEL, SUBFAMILY K"/>
    <property type="match status" value="1"/>
</dbReference>
<evidence type="ECO:0000256" key="10">
    <source>
        <dbReference type="SAM" id="Phobius"/>
    </source>
</evidence>
<dbReference type="GO" id="GO:0030322">
    <property type="term" value="P:stabilization of membrane potential"/>
    <property type="evidence" value="ECO:0007669"/>
    <property type="project" value="TreeGrafter"/>
</dbReference>
<protein>
    <submittedName>
        <fullName evidence="13">TWiK family of potassium channels protein 7</fullName>
    </submittedName>
</protein>
<feature type="compositionally biased region" description="Pro residues" evidence="9">
    <location>
        <begin position="970"/>
        <end position="979"/>
    </location>
</feature>
<accession>A0A7E4VZD4</accession>
<evidence type="ECO:0000313" key="13">
    <source>
        <dbReference type="WBParaSite" id="Pan_g459.t1"/>
    </source>
</evidence>
<dbReference type="Gene3D" id="1.10.287.70">
    <property type="match status" value="1"/>
</dbReference>
<dbReference type="WBParaSite" id="Pan_g459.t1">
    <property type="protein sequence ID" value="Pan_g459.t1"/>
    <property type="gene ID" value="Pan_g459"/>
</dbReference>
<feature type="transmembrane region" description="Helical" evidence="10">
    <location>
        <begin position="312"/>
        <end position="330"/>
    </location>
</feature>
<reference evidence="13" key="2">
    <citation type="submission" date="2020-10" db="UniProtKB">
        <authorList>
            <consortium name="WormBaseParasite"/>
        </authorList>
    </citation>
    <scope>IDENTIFICATION</scope>
</reference>
<comment type="similarity">
    <text evidence="8">Belongs to the two pore domain potassium channel (TC 1.A.1.8) family.</text>
</comment>
<evidence type="ECO:0000256" key="3">
    <source>
        <dbReference type="ARBA" id="ARBA00022692"/>
    </source>
</evidence>
<evidence type="ECO:0000313" key="12">
    <source>
        <dbReference type="Proteomes" id="UP000492821"/>
    </source>
</evidence>
<proteinExistence type="inferred from homology"/>
<dbReference type="SUPFAM" id="SSF81324">
    <property type="entry name" value="Voltage-gated potassium channels"/>
    <property type="match status" value="2"/>
</dbReference>
<feature type="transmembrane region" description="Helical" evidence="10">
    <location>
        <begin position="146"/>
        <end position="170"/>
    </location>
</feature>
<dbReference type="GO" id="GO:0015271">
    <property type="term" value="F:outward rectifier potassium channel activity"/>
    <property type="evidence" value="ECO:0007669"/>
    <property type="project" value="TreeGrafter"/>
</dbReference>
<organism evidence="12 13">
    <name type="scientific">Panagrellus redivivus</name>
    <name type="common">Microworm</name>
    <dbReference type="NCBI Taxonomy" id="6233"/>
    <lineage>
        <taxon>Eukaryota</taxon>
        <taxon>Metazoa</taxon>
        <taxon>Ecdysozoa</taxon>
        <taxon>Nematoda</taxon>
        <taxon>Chromadorea</taxon>
        <taxon>Rhabditida</taxon>
        <taxon>Tylenchina</taxon>
        <taxon>Panagrolaimomorpha</taxon>
        <taxon>Panagrolaimoidea</taxon>
        <taxon>Panagrolaimidae</taxon>
        <taxon>Panagrellus</taxon>
    </lineage>
</organism>
<keyword evidence="3 8" id="KW-0812">Transmembrane</keyword>
<feature type="domain" description="Potassium channel" evidence="11">
    <location>
        <begin position="279"/>
        <end position="337"/>
    </location>
</feature>
<dbReference type="InterPro" id="IPR013099">
    <property type="entry name" value="K_chnl_dom"/>
</dbReference>
<dbReference type="InterPro" id="IPR003280">
    <property type="entry name" value="2pore_dom_K_chnl"/>
</dbReference>
<sequence>MPCLCLAPFFTTSTTAPPGPVESIVRKGAQVSFGAFFIVELAVRWSGPKGARPEVASVPKWLVKSAACLSFFKPASKKADALHRHPATLPLDGRNSISSRVRGPLTAEKGGAAPSQRYIYPGTAGKLPGESTDLFSSSRLEYVRMVLPHLLLVAAVCGYASVGAVIFHSIESPNEDALKANGVDRINKMRKELVDMMWQQREELALTQHDPNSPEMMRIRDDWVIKVADHLQQFNEHLYKAYKEEYVRYGDVRMTSREHLLDPRLKRHRSSKTWTEKGGKMWTWSSALFFAATTMATIGYGNIVPVTVSGKIACVIFALIGAPLAIITIGDLGKFLSECTIWFYTTLQKFTKRVKKSWKIWRMRKAGVIMEFSEDDETEDSNDEERNWEDELEKEDVPVLLVFAILLLYIAFGGVLFAVLESWTYIDAFYYSFVSLTTIGFGDLVPDRHEYIVIMLIYLGVGLAVTTMCIDLVGIQYIQKIHYFGRKFQNTDLLQLLKRKRLIERRLALGQGGEIAHIIQKMVEEEQKRENRENIPAPVREFTLPTLKSASQYWVPSMEEEKYSLRSDRSRVTPWNVDETVVDELSLFEVDKASPPTLLSGPLSKRSSIISTPLSNSSASARSVMYRNWFNNERGGSSLESGPSLSFHCSLSTSPSVTERERMYENFRSPQPSVDSFIEFDIYRPRIYSAPASLGGSLSKSDTDLASIASSSYASPPVLFLPVSMSSGPLKLEISPPFMLSKLAAQCYDTNAFGPDVPVRFANAPLPFVTPTSVPPNDYESPRSAVHHLEPPIIQHHVPRLNLTTPPPVLAQGLPPVNPAPNNRRKTQFYSKPLWYYRWQPPERRALLQPQLTTDQPTAQPILKRKKMERQVRKRDPLAKMDWLNVSPRSPALMDAMQNDLSTLFAEVRSRRPSAANSNSSSVVLVSPRNTTGIACMEQWDSYIQMVEEANRSRTPPTPSLSDTSDEMSPPSPESPPLPVVKAPSPVASRLLRELSPVFEVSSSPSPPNVPSEPELELLLDAEAELEEEPVPEPVVVTRSPEPIPEPEPEPIPEPEPEPEPVVEPEPEPEPEPLPPTPSPEPEPEPSPIPSPSPPPPPIPVHDFHRLPEFETEPFIRIAPPPMEVPPMQQMIPDVEIQLDVEQPMYAETIEIPPPVTATADFLSIMIPDNNDDDDFVSPVFPESSSGSDTMSPMFDIDLGAFELVDSGVSAEALLSHDDPVIYHKDMPVHSVHHDTVQTEAALENLMNAPSSMLSNTVPPTMVADNYCFVVDGDKIRMGDIMGDDQWWRHTSRPTKYFYSDDLKKFYRVTVITAKGKIISAKLASGTAGTGAGNPSPSNPGPSTSGMSVSSASAYNMPSTSRSGTLLSAHNAAASYPGTAAHSVAATPRASICAGSTTSTSSKGHRGEKVALAHVYKVIRVYSFWKTCTSFHRIVTMIDTVTPDDNRNDATFKKRLFVQYLWRNAKPYEKARVQKEFDPRRQRLLRALADGDQKKKTFKSIAAKATVAAALAAPKRRTPTPSGAGPGTSSARGRGHLSRASTVASDEPPASRSGSSLRNYRTASGSSSKRSPR</sequence>
<feature type="region of interest" description="Disordered" evidence="9">
    <location>
        <begin position="1509"/>
        <end position="1573"/>
    </location>
</feature>
<keyword evidence="7 8" id="KW-0407">Ion channel</keyword>
<feature type="compositionally biased region" description="Acidic residues" evidence="9">
    <location>
        <begin position="1045"/>
        <end position="1071"/>
    </location>
</feature>
<feature type="compositionally biased region" description="Polar residues" evidence="9">
    <location>
        <begin position="1552"/>
        <end position="1573"/>
    </location>
</feature>
<feature type="transmembrane region" description="Helical" evidence="10">
    <location>
        <begin position="428"/>
        <end position="445"/>
    </location>
</feature>
<feature type="compositionally biased region" description="Pro residues" evidence="9">
    <location>
        <begin position="1072"/>
        <end position="1100"/>
    </location>
</feature>
<evidence type="ECO:0000256" key="5">
    <source>
        <dbReference type="ARBA" id="ARBA00023065"/>
    </source>
</evidence>
<feature type="region of interest" description="Disordered" evidence="9">
    <location>
        <begin position="1027"/>
        <end position="1104"/>
    </location>
</feature>
<evidence type="ECO:0000256" key="2">
    <source>
        <dbReference type="ARBA" id="ARBA00022448"/>
    </source>
</evidence>
<dbReference type="PANTHER" id="PTHR11003:SF110">
    <property type="entry name" value="POTASSIUM CHANNEL DOMAIN-CONTAINING PROTEIN"/>
    <property type="match status" value="1"/>
</dbReference>
<dbReference type="GO" id="GO:0005886">
    <property type="term" value="C:plasma membrane"/>
    <property type="evidence" value="ECO:0007669"/>
    <property type="project" value="TreeGrafter"/>
</dbReference>
<feature type="transmembrane region" description="Helical" evidence="10">
    <location>
        <begin position="451"/>
        <end position="478"/>
    </location>
</feature>
<feature type="transmembrane region" description="Helical" evidence="10">
    <location>
        <begin position="397"/>
        <end position="419"/>
    </location>
</feature>
<evidence type="ECO:0000256" key="8">
    <source>
        <dbReference type="RuleBase" id="RU003857"/>
    </source>
</evidence>
<keyword evidence="12" id="KW-1185">Reference proteome</keyword>
<dbReference type="Proteomes" id="UP000492821">
    <property type="component" value="Unassembled WGS sequence"/>
</dbReference>
<name>A0A7E4VZD4_PANRE</name>
<evidence type="ECO:0000256" key="6">
    <source>
        <dbReference type="ARBA" id="ARBA00023136"/>
    </source>
</evidence>
<reference evidence="12" key="1">
    <citation type="journal article" date="2013" name="Genetics">
        <title>The draft genome and transcriptome of Panagrellus redivivus are shaped by the harsh demands of a free-living lifestyle.</title>
        <authorList>
            <person name="Srinivasan J."/>
            <person name="Dillman A.R."/>
            <person name="Macchietto M.G."/>
            <person name="Heikkinen L."/>
            <person name="Lakso M."/>
            <person name="Fracchia K.M."/>
            <person name="Antoshechkin I."/>
            <person name="Mortazavi A."/>
            <person name="Wong G."/>
            <person name="Sternberg P.W."/>
        </authorList>
    </citation>
    <scope>NUCLEOTIDE SEQUENCE [LARGE SCALE GENOMIC DNA]</scope>
    <source>
        <strain evidence="12">MT8872</strain>
    </source>
</reference>
<dbReference type="Pfam" id="PF07885">
    <property type="entry name" value="Ion_trans_2"/>
    <property type="match status" value="2"/>
</dbReference>
<keyword evidence="5 8" id="KW-0406">Ion transport</keyword>
<evidence type="ECO:0000256" key="9">
    <source>
        <dbReference type="SAM" id="MobiDB-lite"/>
    </source>
</evidence>
<feature type="domain" description="Potassium channel" evidence="11">
    <location>
        <begin position="405"/>
        <end position="476"/>
    </location>
</feature>